<keyword evidence="7" id="KW-0813">Transport</keyword>
<evidence type="ECO:0000313" key="9">
    <source>
        <dbReference type="EMBL" id="KAL3497407.1"/>
    </source>
</evidence>
<evidence type="ECO:0000256" key="1">
    <source>
        <dbReference type="ARBA" id="ARBA00004141"/>
    </source>
</evidence>
<keyword evidence="5 7" id="KW-1133">Transmembrane helix</keyword>
<evidence type="ECO:0000256" key="3">
    <source>
        <dbReference type="ARBA" id="ARBA00022692"/>
    </source>
</evidence>
<proteinExistence type="inferred from homology"/>
<comment type="caution">
    <text evidence="9">The sequence shown here is derived from an EMBL/GenBank/DDBJ whole genome shotgun (WGS) entry which is preliminary data.</text>
</comment>
<evidence type="ECO:0000256" key="5">
    <source>
        <dbReference type="ARBA" id="ARBA00022989"/>
    </source>
</evidence>
<dbReference type="InterPro" id="IPR007274">
    <property type="entry name" value="Cop_transporter"/>
</dbReference>
<evidence type="ECO:0000256" key="7">
    <source>
        <dbReference type="RuleBase" id="RU367022"/>
    </source>
</evidence>
<keyword evidence="10" id="KW-1185">Reference proteome</keyword>
<evidence type="ECO:0000256" key="8">
    <source>
        <dbReference type="SAM" id="MobiDB-lite"/>
    </source>
</evidence>
<feature type="region of interest" description="Disordered" evidence="8">
    <location>
        <begin position="13"/>
        <end position="34"/>
    </location>
</feature>
<evidence type="ECO:0000256" key="4">
    <source>
        <dbReference type="ARBA" id="ARBA00022796"/>
    </source>
</evidence>
<comment type="similarity">
    <text evidence="2 7">Belongs to the copper transporter (Ctr) (TC 1.A.56) family. SLC31A subfamily.</text>
</comment>
<keyword evidence="6 7" id="KW-0472">Membrane</keyword>
<dbReference type="EMBL" id="JBJUIK010000017">
    <property type="protein sequence ID" value="KAL3497407.1"/>
    <property type="molecule type" value="Genomic_DNA"/>
</dbReference>
<sequence>MEGCRLKFKLLSSTKTTTTTPPPQNGFPADSSTTTTPLLYPNLLSKKLNVSKFLGAVLFGVNSAIGYFLMLAIMSFNGGVFVAVILGLALGYLLFRTADNEDIVVVENPCACA</sequence>
<keyword evidence="7" id="KW-0406">Ion transport</keyword>
<feature type="transmembrane region" description="Helical" evidence="7">
    <location>
        <begin position="53"/>
        <end position="73"/>
    </location>
</feature>
<evidence type="ECO:0000256" key="6">
    <source>
        <dbReference type="ARBA" id="ARBA00023136"/>
    </source>
</evidence>
<dbReference type="Pfam" id="PF04145">
    <property type="entry name" value="Ctr"/>
    <property type="match status" value="1"/>
</dbReference>
<feature type="transmembrane region" description="Helical" evidence="7">
    <location>
        <begin position="79"/>
        <end position="95"/>
    </location>
</feature>
<dbReference type="GO" id="GO:0005375">
    <property type="term" value="F:copper ion transmembrane transporter activity"/>
    <property type="evidence" value="ECO:0007669"/>
    <property type="project" value="UniProtKB-UniRule"/>
</dbReference>
<dbReference type="GO" id="GO:0016020">
    <property type="term" value="C:membrane"/>
    <property type="evidence" value="ECO:0007669"/>
    <property type="project" value="UniProtKB-SubCell"/>
</dbReference>
<organism evidence="9 10">
    <name type="scientific">Cinchona calisaya</name>
    <dbReference type="NCBI Taxonomy" id="153742"/>
    <lineage>
        <taxon>Eukaryota</taxon>
        <taxon>Viridiplantae</taxon>
        <taxon>Streptophyta</taxon>
        <taxon>Embryophyta</taxon>
        <taxon>Tracheophyta</taxon>
        <taxon>Spermatophyta</taxon>
        <taxon>Magnoliopsida</taxon>
        <taxon>eudicotyledons</taxon>
        <taxon>Gunneridae</taxon>
        <taxon>Pentapetalae</taxon>
        <taxon>asterids</taxon>
        <taxon>lamiids</taxon>
        <taxon>Gentianales</taxon>
        <taxon>Rubiaceae</taxon>
        <taxon>Cinchonoideae</taxon>
        <taxon>Cinchoneae</taxon>
        <taxon>Cinchona</taxon>
    </lineage>
</organism>
<dbReference type="PANTHER" id="PTHR12483:SF27">
    <property type="entry name" value="COPPER TRANSPORT PROTEIN CTR1"/>
    <property type="match status" value="1"/>
</dbReference>
<keyword evidence="7" id="KW-0186">Copper</keyword>
<dbReference type="Proteomes" id="UP001630127">
    <property type="component" value="Unassembled WGS sequence"/>
</dbReference>
<protein>
    <recommendedName>
        <fullName evidence="7">Copper transport protein</fullName>
    </recommendedName>
</protein>
<dbReference type="AlphaFoldDB" id="A0ABD2XT90"/>
<evidence type="ECO:0000313" key="10">
    <source>
        <dbReference type="Proteomes" id="UP001630127"/>
    </source>
</evidence>
<evidence type="ECO:0000256" key="2">
    <source>
        <dbReference type="ARBA" id="ARBA00006921"/>
    </source>
</evidence>
<gene>
    <name evidence="9" type="ORF">ACH5RR_040139</name>
</gene>
<reference evidence="9 10" key="1">
    <citation type="submission" date="2024-11" db="EMBL/GenBank/DDBJ databases">
        <title>A near-complete genome assembly of Cinchona calisaya.</title>
        <authorList>
            <person name="Lian D.C."/>
            <person name="Zhao X.W."/>
            <person name="Wei L."/>
        </authorList>
    </citation>
    <scope>NUCLEOTIDE SEQUENCE [LARGE SCALE GENOMIC DNA]</scope>
    <source>
        <tissue evidence="9">Nenye</tissue>
    </source>
</reference>
<keyword evidence="3 7" id="KW-0812">Transmembrane</keyword>
<comment type="subcellular location">
    <subcellularLocation>
        <location evidence="1 7">Membrane</location>
        <topology evidence="1 7">Multi-pass membrane protein</topology>
    </subcellularLocation>
</comment>
<name>A0ABD2XT90_9GENT</name>
<dbReference type="PANTHER" id="PTHR12483">
    <property type="entry name" value="SOLUTE CARRIER FAMILY 31 COPPER TRANSPORTERS"/>
    <property type="match status" value="1"/>
</dbReference>
<keyword evidence="4 7" id="KW-0187">Copper transport</keyword>
<accession>A0ABD2XT90</accession>